<dbReference type="EMBL" id="WUYX01000038">
    <property type="protein sequence ID" value="MXV62854.1"/>
    <property type="molecule type" value="Genomic_DNA"/>
</dbReference>
<feature type="compositionally biased region" description="Basic and acidic residues" evidence="1">
    <location>
        <begin position="40"/>
        <end position="54"/>
    </location>
</feature>
<evidence type="ECO:0000313" key="3">
    <source>
        <dbReference type="Proteomes" id="UP000434101"/>
    </source>
</evidence>
<sequence length="150" mass="17013">MGGSSDDGPRATGPPDRQTLRVLERRLADDPLVSQTEFRPGSDEPRVLEGHVDTEPYPPSIDTARLDVRWFTTGDFTVHYVETTVTDDHWECRWDRHPNGHNARLHFHRPPDGADTVDLELPSRHPIDVLSTVVAAVEDRIDQAWDDEIT</sequence>
<protein>
    <submittedName>
        <fullName evidence="2">Uncharacterized protein</fullName>
    </submittedName>
</protein>
<comment type="caution">
    <text evidence="2">The sequence shown here is derived from an EMBL/GenBank/DDBJ whole genome shotgun (WGS) entry which is preliminary data.</text>
</comment>
<dbReference type="Pfam" id="PF20126">
    <property type="entry name" value="TumE"/>
    <property type="match status" value="1"/>
</dbReference>
<reference evidence="2 3" key="1">
    <citation type="submission" date="2020-01" db="EMBL/GenBank/DDBJ databases">
        <title>Natronorubrum sp. JWXQ-INN 674 isolated from Inner Mongolia Autonomous Region of China.</title>
        <authorList>
            <person name="Xue Q."/>
        </authorList>
    </citation>
    <scope>NUCLEOTIDE SEQUENCE [LARGE SCALE GENOMIC DNA]</scope>
    <source>
        <strain evidence="2 3">JWXQ-INN-674</strain>
    </source>
</reference>
<accession>A0A6B0VMT6</accession>
<organism evidence="2 3">
    <name type="scientific">Natronorubrum halalkaliphilum</name>
    <dbReference type="NCBI Taxonomy" id="2691917"/>
    <lineage>
        <taxon>Archaea</taxon>
        <taxon>Methanobacteriati</taxon>
        <taxon>Methanobacteriota</taxon>
        <taxon>Stenosarchaea group</taxon>
        <taxon>Halobacteria</taxon>
        <taxon>Halobacteriales</taxon>
        <taxon>Natrialbaceae</taxon>
        <taxon>Natronorubrum</taxon>
    </lineage>
</organism>
<proteinExistence type="predicted"/>
<dbReference type="OrthoDB" id="202777at2157"/>
<feature type="region of interest" description="Disordered" evidence="1">
    <location>
        <begin position="26"/>
        <end position="59"/>
    </location>
</feature>
<dbReference type="Proteomes" id="UP000434101">
    <property type="component" value="Unassembled WGS sequence"/>
</dbReference>
<dbReference type="InterPro" id="IPR045397">
    <property type="entry name" value="TumE-like"/>
</dbReference>
<keyword evidence="3" id="KW-1185">Reference proteome</keyword>
<dbReference type="AlphaFoldDB" id="A0A6B0VMT6"/>
<dbReference type="RefSeq" id="WP_160065670.1">
    <property type="nucleotide sequence ID" value="NZ_WUYX01000038.1"/>
</dbReference>
<evidence type="ECO:0000313" key="2">
    <source>
        <dbReference type="EMBL" id="MXV62854.1"/>
    </source>
</evidence>
<gene>
    <name evidence="2" type="ORF">GS429_12410</name>
</gene>
<name>A0A6B0VMT6_9EURY</name>
<evidence type="ECO:0000256" key="1">
    <source>
        <dbReference type="SAM" id="MobiDB-lite"/>
    </source>
</evidence>